<organism evidence="2 3">
    <name type="scientific">Pelodictyon luteolum</name>
    <dbReference type="NCBI Taxonomy" id="1100"/>
    <lineage>
        <taxon>Bacteria</taxon>
        <taxon>Pseudomonadati</taxon>
        <taxon>Chlorobiota</taxon>
        <taxon>Chlorobiia</taxon>
        <taxon>Chlorobiales</taxon>
        <taxon>Chlorobiaceae</taxon>
        <taxon>Chlorobium/Pelodictyon group</taxon>
        <taxon>Pelodictyon</taxon>
    </lineage>
</organism>
<dbReference type="AlphaFoldDB" id="A0A165LS57"/>
<sequence length="118" mass="13002">MELTGKLVSVLPEQTGNGKNGVWRKQDVVIETEGKFPKKICVSIWGDKADRSILQPGNQLKVSFDLESREFNGRWYTDVKAWKVEAAGGGKSGGERFAPAENVYDSGPSSYDDGDMPF</sequence>
<dbReference type="Pfam" id="PF11325">
    <property type="entry name" value="DUF3127"/>
    <property type="match status" value="1"/>
</dbReference>
<reference evidence="2 3" key="1">
    <citation type="submission" date="2016-03" db="EMBL/GenBank/DDBJ databases">
        <title>Speciation and ecological success in dimly lit waters: horizontal gene transfer in a green sulfur bacteria bloom unveiled by metagenomic assembly.</title>
        <authorList>
            <person name="Llorens-Mares T."/>
            <person name="Liu Z."/>
            <person name="Allen L.Z."/>
            <person name="Rusch D.B."/>
            <person name="Craig M.T."/>
            <person name="Dupont C.L."/>
            <person name="Bryant D.A."/>
            <person name="Casamayor E.O."/>
        </authorList>
    </citation>
    <scope>NUCLEOTIDE SEQUENCE [LARGE SCALE GENOMIC DNA]</scope>
    <source>
        <strain evidence="2">CIII</strain>
    </source>
</reference>
<evidence type="ECO:0000313" key="2">
    <source>
        <dbReference type="EMBL" id="KZK74360.1"/>
    </source>
</evidence>
<evidence type="ECO:0000313" key="3">
    <source>
        <dbReference type="Proteomes" id="UP000076481"/>
    </source>
</evidence>
<proteinExistence type="predicted"/>
<evidence type="ECO:0000256" key="1">
    <source>
        <dbReference type="SAM" id="MobiDB-lite"/>
    </source>
</evidence>
<name>A0A165LS57_PELLU</name>
<dbReference type="InterPro" id="IPR021474">
    <property type="entry name" value="DUF3127"/>
</dbReference>
<dbReference type="Proteomes" id="UP000076481">
    <property type="component" value="Unassembled WGS sequence"/>
</dbReference>
<protein>
    <recommendedName>
        <fullName evidence="4">DUF3127 domain-containing protein</fullName>
    </recommendedName>
</protein>
<dbReference type="EMBL" id="LVWG01000028">
    <property type="protein sequence ID" value="KZK74360.1"/>
    <property type="molecule type" value="Genomic_DNA"/>
</dbReference>
<dbReference type="RefSeq" id="WP_303681503.1">
    <property type="nucleotide sequence ID" value="NZ_LVWG01000028.1"/>
</dbReference>
<accession>A0A165LS57</accession>
<gene>
    <name evidence="2" type="ORF">A3K90_02850</name>
</gene>
<feature type="region of interest" description="Disordered" evidence="1">
    <location>
        <begin position="88"/>
        <end position="118"/>
    </location>
</feature>
<evidence type="ECO:0008006" key="4">
    <source>
        <dbReference type="Google" id="ProtNLM"/>
    </source>
</evidence>
<comment type="caution">
    <text evidence="2">The sequence shown here is derived from an EMBL/GenBank/DDBJ whole genome shotgun (WGS) entry which is preliminary data.</text>
</comment>